<organism evidence="2 4">
    <name type="scientific">Rotaria sordida</name>
    <dbReference type="NCBI Taxonomy" id="392033"/>
    <lineage>
        <taxon>Eukaryota</taxon>
        <taxon>Metazoa</taxon>
        <taxon>Spiralia</taxon>
        <taxon>Gnathifera</taxon>
        <taxon>Rotifera</taxon>
        <taxon>Eurotatoria</taxon>
        <taxon>Bdelloidea</taxon>
        <taxon>Philodinida</taxon>
        <taxon>Philodinidae</taxon>
        <taxon>Rotaria</taxon>
    </lineage>
</organism>
<feature type="transmembrane region" description="Helical" evidence="1">
    <location>
        <begin position="381"/>
        <end position="405"/>
    </location>
</feature>
<evidence type="ECO:0000313" key="4">
    <source>
        <dbReference type="Proteomes" id="UP000663854"/>
    </source>
</evidence>
<comment type="caution">
    <text evidence="2">The sequence shown here is derived from an EMBL/GenBank/DDBJ whole genome shotgun (WGS) entry which is preliminary data.</text>
</comment>
<name>A0A815BA76_9BILA</name>
<evidence type="ECO:0000313" key="5">
    <source>
        <dbReference type="Proteomes" id="UP000663870"/>
    </source>
</evidence>
<accession>A0A815BA76</accession>
<feature type="transmembrane region" description="Helical" evidence="1">
    <location>
        <begin position="348"/>
        <end position="369"/>
    </location>
</feature>
<protein>
    <recommendedName>
        <fullName evidence="6">Glycosyltransferase 2-like domain-containing protein</fullName>
    </recommendedName>
</protein>
<keyword evidence="1" id="KW-1133">Transmembrane helix</keyword>
<dbReference type="EMBL" id="CAJNOL010003097">
    <property type="protein sequence ID" value="CAF1546316.1"/>
    <property type="molecule type" value="Genomic_DNA"/>
</dbReference>
<dbReference type="PANTHER" id="PTHR36851">
    <property type="entry name" value="UNNAMED PRODUCT"/>
    <property type="match status" value="1"/>
</dbReference>
<reference evidence="2" key="1">
    <citation type="submission" date="2021-02" db="EMBL/GenBank/DDBJ databases">
        <authorList>
            <person name="Nowell W R."/>
        </authorList>
    </citation>
    <scope>NUCLEOTIDE SEQUENCE</scope>
</reference>
<dbReference type="PANTHER" id="PTHR36851:SF1">
    <property type="entry name" value="GLYCO_TRANS_2-LIKE DOMAIN-CONTAINING PROTEIN"/>
    <property type="match status" value="1"/>
</dbReference>
<proteinExistence type="predicted"/>
<keyword evidence="1" id="KW-0472">Membrane</keyword>
<keyword evidence="1" id="KW-0812">Transmembrane</keyword>
<evidence type="ECO:0000313" key="3">
    <source>
        <dbReference type="EMBL" id="CAF1546316.1"/>
    </source>
</evidence>
<evidence type="ECO:0000256" key="1">
    <source>
        <dbReference type="SAM" id="Phobius"/>
    </source>
</evidence>
<gene>
    <name evidence="3" type="ORF">JXQ802_LOCUS43303</name>
    <name evidence="2" type="ORF">PYM288_LOCUS28155</name>
</gene>
<dbReference type="Proteomes" id="UP000663854">
    <property type="component" value="Unassembled WGS sequence"/>
</dbReference>
<dbReference type="EMBL" id="CAJNOH010002010">
    <property type="protein sequence ID" value="CAF1266571.1"/>
    <property type="molecule type" value="Genomic_DNA"/>
</dbReference>
<feature type="transmembrane region" description="Helical" evidence="1">
    <location>
        <begin position="425"/>
        <end position="449"/>
    </location>
</feature>
<dbReference type="Proteomes" id="UP000663870">
    <property type="component" value="Unassembled WGS sequence"/>
</dbReference>
<evidence type="ECO:0008006" key="6">
    <source>
        <dbReference type="Google" id="ProtNLM"/>
    </source>
</evidence>
<evidence type="ECO:0000313" key="2">
    <source>
        <dbReference type="EMBL" id="CAF1266571.1"/>
    </source>
</evidence>
<sequence>MYANSFVTFIKQKRIIYKFFNSLQWINMKNTYIQNRNYQLNNDNNIEDILHMVIIPIFKEDPLIIDNTLKSLAEQNVSMIIGLALEERERHSDIKYNNIIHQYENKFLKIIKTIHPDGLKNEIAGKASNCSYCAQILVKYYENNLKDFYNYVMITSCDCDSIWCKDYFLYLNYLSIKNNLKYFNHIIYTPNITNFKNFQSNHILTNWISIIRVTATHGHFRCLGCIRCFTSEYHIPLKLLKRIDFWDNDLVHEDVHMRNKLAILDEKVLIFKSTFLPCDNQTPTDINSMYQTFILLWNQTLRWNFFIYDLYYLFHQLLLNLFNIKHYENFQTNSWKICVQIVNNYENLFYFCVAPTFNSIFWIVYLCLFNNYSYNNLVYYLLNYIQPYFIIIQIFLFILLTLFILNTNDENTKGELYHWKKHFLFILGLIIVPFFGFIYYSINLVFAWIQTLKSSCSHSDSALKMITNIKQK</sequence>
<keyword evidence="5" id="KW-1185">Reference proteome</keyword>
<dbReference type="AlphaFoldDB" id="A0A815BA76"/>